<reference evidence="2 3" key="1">
    <citation type="submission" date="2024-04" db="EMBL/GenBank/DDBJ databases">
        <authorList>
            <person name="Waldvogel A.-M."/>
            <person name="Schoenle A."/>
        </authorList>
    </citation>
    <scope>NUCLEOTIDE SEQUENCE [LARGE SCALE GENOMIC DNA]</scope>
</reference>
<sequence>MLLEGCNINSFQCDACGLHIGAVKRAEQGPGSRACGGGVQRRERRADRGERRGASSSSRSRQQVKELLLRGDNDLIPWSEVRGFGNAIKQPRVCPSARSQDCLWMRMMERILAVFGHNSPAVISPGAARKRSESQTQLLHTKH</sequence>
<accession>A0AAV2M4Z0</accession>
<organism evidence="2 3">
    <name type="scientific">Knipowitschia caucasica</name>
    <name type="common">Caucasian dwarf goby</name>
    <name type="synonym">Pomatoschistus caucasicus</name>
    <dbReference type="NCBI Taxonomy" id="637954"/>
    <lineage>
        <taxon>Eukaryota</taxon>
        <taxon>Metazoa</taxon>
        <taxon>Chordata</taxon>
        <taxon>Craniata</taxon>
        <taxon>Vertebrata</taxon>
        <taxon>Euteleostomi</taxon>
        <taxon>Actinopterygii</taxon>
        <taxon>Neopterygii</taxon>
        <taxon>Teleostei</taxon>
        <taxon>Neoteleostei</taxon>
        <taxon>Acanthomorphata</taxon>
        <taxon>Gobiaria</taxon>
        <taxon>Gobiiformes</taxon>
        <taxon>Gobioidei</taxon>
        <taxon>Gobiidae</taxon>
        <taxon>Gobiinae</taxon>
        <taxon>Knipowitschia</taxon>
    </lineage>
</organism>
<evidence type="ECO:0000256" key="1">
    <source>
        <dbReference type="SAM" id="MobiDB-lite"/>
    </source>
</evidence>
<feature type="region of interest" description="Disordered" evidence="1">
    <location>
        <begin position="28"/>
        <end position="64"/>
    </location>
</feature>
<proteinExistence type="predicted"/>
<gene>
    <name evidence="2" type="ORF">KC01_LOCUS35366</name>
</gene>
<name>A0AAV2M4Z0_KNICA</name>
<dbReference type="EMBL" id="OZ035828">
    <property type="protein sequence ID" value="CAL1608430.1"/>
    <property type="molecule type" value="Genomic_DNA"/>
</dbReference>
<evidence type="ECO:0000313" key="2">
    <source>
        <dbReference type="EMBL" id="CAL1608430.1"/>
    </source>
</evidence>
<dbReference type="AlphaFoldDB" id="A0AAV2M4Z0"/>
<evidence type="ECO:0000313" key="3">
    <source>
        <dbReference type="Proteomes" id="UP001497482"/>
    </source>
</evidence>
<protein>
    <submittedName>
        <fullName evidence="2">Uncharacterized protein</fullName>
    </submittedName>
</protein>
<dbReference type="Proteomes" id="UP001497482">
    <property type="component" value="Chromosome 6"/>
</dbReference>
<keyword evidence="3" id="KW-1185">Reference proteome</keyword>
<feature type="compositionally biased region" description="Basic and acidic residues" evidence="1">
    <location>
        <begin position="40"/>
        <end position="53"/>
    </location>
</feature>